<organism evidence="1 2">
    <name type="scientific">Mytilus coruscus</name>
    <name type="common">Sea mussel</name>
    <dbReference type="NCBI Taxonomy" id="42192"/>
    <lineage>
        <taxon>Eukaryota</taxon>
        <taxon>Metazoa</taxon>
        <taxon>Spiralia</taxon>
        <taxon>Lophotrochozoa</taxon>
        <taxon>Mollusca</taxon>
        <taxon>Bivalvia</taxon>
        <taxon>Autobranchia</taxon>
        <taxon>Pteriomorphia</taxon>
        <taxon>Mytilida</taxon>
        <taxon>Mytiloidea</taxon>
        <taxon>Mytilidae</taxon>
        <taxon>Mytilinae</taxon>
        <taxon>Mytilus</taxon>
    </lineage>
</organism>
<name>A0A6J7ZTJ2_MYTCO</name>
<dbReference type="EMBL" id="CACVKT020000192">
    <property type="protein sequence ID" value="CAC5356854.1"/>
    <property type="molecule type" value="Genomic_DNA"/>
</dbReference>
<dbReference type="Proteomes" id="UP000507470">
    <property type="component" value="Unassembled WGS sequence"/>
</dbReference>
<evidence type="ECO:0000313" key="1">
    <source>
        <dbReference type="EMBL" id="CAC5356854.1"/>
    </source>
</evidence>
<evidence type="ECO:0000313" key="2">
    <source>
        <dbReference type="Proteomes" id="UP000507470"/>
    </source>
</evidence>
<proteinExistence type="predicted"/>
<keyword evidence="2" id="KW-1185">Reference proteome</keyword>
<protein>
    <submittedName>
        <fullName evidence="1">Uncharacterized protein</fullName>
    </submittedName>
</protein>
<reference evidence="1 2" key="1">
    <citation type="submission" date="2020-06" db="EMBL/GenBank/DDBJ databases">
        <authorList>
            <person name="Li R."/>
            <person name="Bekaert M."/>
        </authorList>
    </citation>
    <scope>NUCLEOTIDE SEQUENCE [LARGE SCALE GENOMIC DNA]</scope>
    <source>
        <strain evidence="2">wild</strain>
    </source>
</reference>
<sequence length="151" mass="17784">MNELIRYTCRGDPRSTEHVTAVQDFYHSVTHNSQNEAKRYDCLDSSVDYEHVRHHSNTVHEAIDSHNSKWIPDVHHVVSTFNHNSYCREEVLRWVEAIQCDNVTNKNHAIVLLNGLIRHNHFNDNNIKSYIQGNMNEICRQEIYTWIEGNV</sequence>
<dbReference type="AlphaFoldDB" id="A0A6J7ZTJ2"/>
<gene>
    <name evidence="1" type="ORF">MCOR_813</name>
</gene>
<dbReference type="OrthoDB" id="10355335at2759"/>
<accession>A0A6J7ZTJ2</accession>